<dbReference type="GO" id="GO:0016810">
    <property type="term" value="F:hydrolase activity, acting on carbon-nitrogen (but not peptide) bonds"/>
    <property type="evidence" value="ECO:0007669"/>
    <property type="project" value="InterPro"/>
</dbReference>
<dbReference type="Proteomes" id="UP000094379">
    <property type="component" value="Unassembled WGS sequence"/>
</dbReference>
<dbReference type="InterPro" id="IPR051781">
    <property type="entry name" value="Metallo-dep_Hydrolase"/>
</dbReference>
<dbReference type="InterPro" id="IPR011059">
    <property type="entry name" value="Metal-dep_hydrolase_composite"/>
</dbReference>
<keyword evidence="4" id="KW-1185">Reference proteome</keyword>
<sequence length="446" mass="48521">MSVFRQLSLFGLLSLLLISTVRAESNSTIVIDSARLFDGEHVIEQARMVIENDTIIAVGSQQEIALPAQARHLSYANRFIMPGLIAAHSHVGTVSGLQHGGDFYSRETVMRDLAQFQRYGVVAVNALGLNRPLFHELRNEMRGSHHRGADLYGAGAGVGAIDGAPPKGRMGLTEDQAERPATPAAARLAVKQMNDAGIDMVKVWVDGMGGDVPTMPAEIYQAAFEEAHALGLPSAAHIHYLDDAKGVVAAGVNVVAHGVRDTDVDQEFIDLMLAGDVWYVPTININEAEYIYAQHPEWLHDPFFTASLSPELQQQLSDDSWREAALAKSEKNRQSVNYNIKNLTKLHNAGVKIALGTDSGATALRIPGFAEHRELELMVQAGMSTTSVLQAATANAAAMMQLPNRGRLAAGYQADFMVLSADPTFNILASRQIVEVWRYGIQQEKF</sequence>
<gene>
    <name evidence="3" type="ORF">A9E74_00998</name>
</gene>
<evidence type="ECO:0000313" key="4">
    <source>
        <dbReference type="Proteomes" id="UP000094379"/>
    </source>
</evidence>
<dbReference type="STRING" id="291169.A9E74_00998"/>
<organism evidence="3 4">
    <name type="scientific">Methylophaga muralis</name>
    <dbReference type="NCBI Taxonomy" id="291169"/>
    <lineage>
        <taxon>Bacteria</taxon>
        <taxon>Pseudomonadati</taxon>
        <taxon>Pseudomonadota</taxon>
        <taxon>Gammaproteobacteria</taxon>
        <taxon>Thiotrichales</taxon>
        <taxon>Piscirickettsiaceae</taxon>
        <taxon>Methylophaga</taxon>
    </lineage>
</organism>
<accession>A0A1E3GV85</accession>
<reference evidence="3 4" key="1">
    <citation type="submission" date="2016-07" db="EMBL/GenBank/DDBJ databases">
        <title>Draft Genome Sequence of Methylophaga muralis Bur 1.</title>
        <authorList>
            <person name="Vasilenko O.V."/>
            <person name="Doronina N.V."/>
            <person name="Shmareva M.N."/>
            <person name="Tarlachkov S.V."/>
            <person name="Mustakhimov I."/>
            <person name="Trotsenko Y.A."/>
        </authorList>
    </citation>
    <scope>NUCLEOTIDE SEQUENCE [LARGE SCALE GENOMIC DNA]</scope>
    <source>
        <strain evidence="3 4">Bur 1</strain>
    </source>
</reference>
<proteinExistence type="predicted"/>
<dbReference type="PATRIC" id="fig|291169.3.peg.1005"/>
<evidence type="ECO:0000259" key="2">
    <source>
        <dbReference type="Pfam" id="PF01979"/>
    </source>
</evidence>
<dbReference type="Gene3D" id="1.20.58.520">
    <property type="entry name" value="Amidohydrolase"/>
    <property type="match status" value="1"/>
</dbReference>
<name>A0A1E3GV85_9GAMM</name>
<comment type="caution">
    <text evidence="3">The sequence shown here is derived from an EMBL/GenBank/DDBJ whole genome shotgun (WGS) entry which is preliminary data.</text>
</comment>
<dbReference type="SUPFAM" id="SSF51556">
    <property type="entry name" value="Metallo-dependent hydrolases"/>
    <property type="match status" value="1"/>
</dbReference>
<feature type="signal peptide" evidence="1">
    <location>
        <begin position="1"/>
        <end position="23"/>
    </location>
</feature>
<dbReference type="Gene3D" id="3.30.110.90">
    <property type="entry name" value="Amidohydrolase"/>
    <property type="match status" value="1"/>
</dbReference>
<dbReference type="Gene3D" id="3.40.50.10910">
    <property type="entry name" value="Amidohydrolase"/>
    <property type="match status" value="1"/>
</dbReference>
<protein>
    <submittedName>
        <fullName evidence="3">Imidazolonepropionase</fullName>
    </submittedName>
</protein>
<dbReference type="Gene3D" id="2.30.40.10">
    <property type="entry name" value="Urease, subunit C, domain 1"/>
    <property type="match status" value="1"/>
</dbReference>
<dbReference type="PANTHER" id="PTHR43135">
    <property type="entry name" value="ALPHA-D-RIBOSE 1-METHYLPHOSPHONATE 5-TRIPHOSPHATE DIPHOSPHATASE"/>
    <property type="match status" value="1"/>
</dbReference>
<dbReference type="InterPro" id="IPR006680">
    <property type="entry name" value="Amidohydro-rel"/>
</dbReference>
<dbReference type="InterPro" id="IPR032466">
    <property type="entry name" value="Metal_Hydrolase"/>
</dbReference>
<evidence type="ECO:0000256" key="1">
    <source>
        <dbReference type="SAM" id="SignalP"/>
    </source>
</evidence>
<dbReference type="EMBL" id="MCRI01000007">
    <property type="protein sequence ID" value="ODN67271.1"/>
    <property type="molecule type" value="Genomic_DNA"/>
</dbReference>
<feature type="chain" id="PRO_5009128728" evidence="1">
    <location>
        <begin position="24"/>
        <end position="446"/>
    </location>
</feature>
<dbReference type="AlphaFoldDB" id="A0A1E3GV85"/>
<feature type="domain" description="Amidohydrolase-related" evidence="2">
    <location>
        <begin position="79"/>
        <end position="437"/>
    </location>
</feature>
<keyword evidence="1" id="KW-0732">Signal</keyword>
<dbReference type="PANTHER" id="PTHR43135:SF3">
    <property type="entry name" value="ALPHA-D-RIBOSE 1-METHYLPHOSPHONATE 5-TRIPHOSPHATE DIPHOSPHATASE"/>
    <property type="match status" value="1"/>
</dbReference>
<dbReference type="SUPFAM" id="SSF51338">
    <property type="entry name" value="Composite domain of metallo-dependent hydrolases"/>
    <property type="match status" value="1"/>
</dbReference>
<dbReference type="RefSeq" id="WP_069295519.1">
    <property type="nucleotide sequence ID" value="NZ_MCRI01000007.1"/>
</dbReference>
<dbReference type="Pfam" id="PF01979">
    <property type="entry name" value="Amidohydro_1"/>
    <property type="match status" value="1"/>
</dbReference>
<evidence type="ECO:0000313" key="3">
    <source>
        <dbReference type="EMBL" id="ODN67271.1"/>
    </source>
</evidence>